<sequence length="297" mass="35046">MNKNLKTSFGIIQFSWKKTIWLYTMLFPILFIDYSSIQWQDLALNILLLFLTVGIGHSVGLHRGIIHKSYKTSKTFRKISLYLFALTGLGSPLNWLKQHYFRDYWQNRNDCPRYFQYKHSLFTDYYWNLHLTFIPTDLVRYQIPEEDLNDSTILWLHKTWQLHYIIFMLLLYFLVGFNSMLIATCLRTSIIILGHWYIGCASHKYGYSRHKINGADESGYNDILLGLLSFGEGFHNNHHSYPTSAKFSSKWYEIDFGWMIAYLLKKLKIISAVKTQKGNLKSTAIAYNSTNWKLPKL</sequence>
<keyword evidence="6 12" id="KW-1133">Transmembrane helix</keyword>
<accession>A0ABT6G4C0</accession>
<feature type="transmembrane region" description="Helical" evidence="12">
    <location>
        <begin position="43"/>
        <end position="59"/>
    </location>
</feature>
<evidence type="ECO:0000256" key="8">
    <source>
        <dbReference type="ARBA" id="ARBA00023004"/>
    </source>
</evidence>
<evidence type="ECO:0000256" key="12">
    <source>
        <dbReference type="SAM" id="Phobius"/>
    </source>
</evidence>
<reference evidence="14 15" key="1">
    <citation type="submission" date="2023-03" db="EMBL/GenBank/DDBJ databases">
        <title>Strain YYF002 represents a novel species in the genus Winogradskyella isolated from seawater.</title>
        <authorList>
            <person name="Fu Z.-Y."/>
        </authorList>
    </citation>
    <scope>NUCLEOTIDE SEQUENCE [LARGE SCALE GENOMIC DNA]</scope>
    <source>
        <strain evidence="14 15">YYF002</strain>
    </source>
</reference>
<organism evidence="14 15">
    <name type="scientific">Winogradskyella marincola</name>
    <dbReference type="NCBI Taxonomy" id="3037795"/>
    <lineage>
        <taxon>Bacteria</taxon>
        <taxon>Pseudomonadati</taxon>
        <taxon>Bacteroidota</taxon>
        <taxon>Flavobacteriia</taxon>
        <taxon>Flavobacteriales</taxon>
        <taxon>Flavobacteriaceae</taxon>
        <taxon>Winogradskyella</taxon>
    </lineage>
</organism>
<evidence type="ECO:0000256" key="4">
    <source>
        <dbReference type="ARBA" id="ARBA00022692"/>
    </source>
</evidence>
<dbReference type="GO" id="GO:0016491">
    <property type="term" value="F:oxidoreductase activity"/>
    <property type="evidence" value="ECO:0007669"/>
    <property type="project" value="UniProtKB-KW"/>
</dbReference>
<dbReference type="RefSeq" id="WP_278006328.1">
    <property type="nucleotide sequence ID" value="NZ_JARSBN010000008.1"/>
</dbReference>
<evidence type="ECO:0000256" key="7">
    <source>
        <dbReference type="ARBA" id="ARBA00023002"/>
    </source>
</evidence>
<evidence type="ECO:0000256" key="5">
    <source>
        <dbReference type="ARBA" id="ARBA00022832"/>
    </source>
</evidence>
<dbReference type="EC" id="1.14.19.-" evidence="14"/>
<feature type="transmembrane region" description="Helical" evidence="12">
    <location>
        <begin position="20"/>
        <end position="37"/>
    </location>
</feature>
<feature type="transmembrane region" description="Helical" evidence="12">
    <location>
        <begin position="164"/>
        <end position="186"/>
    </location>
</feature>
<dbReference type="PANTHER" id="PTHR11351:SF31">
    <property type="entry name" value="DESATURASE 1, ISOFORM A-RELATED"/>
    <property type="match status" value="1"/>
</dbReference>
<evidence type="ECO:0000313" key="15">
    <source>
        <dbReference type="Proteomes" id="UP001529085"/>
    </source>
</evidence>
<keyword evidence="9" id="KW-0443">Lipid metabolism</keyword>
<comment type="similarity">
    <text evidence="2">Belongs to the fatty acid desaturase type 2 family.</text>
</comment>
<dbReference type="InterPro" id="IPR005804">
    <property type="entry name" value="FA_desaturase_dom"/>
</dbReference>
<gene>
    <name evidence="14" type="ORF">P7122_13475</name>
</gene>
<dbReference type="PANTHER" id="PTHR11351">
    <property type="entry name" value="ACYL-COA DESATURASE"/>
    <property type="match status" value="1"/>
</dbReference>
<dbReference type="EMBL" id="JARSBN010000008">
    <property type="protein sequence ID" value="MDG4716890.1"/>
    <property type="molecule type" value="Genomic_DNA"/>
</dbReference>
<evidence type="ECO:0000259" key="13">
    <source>
        <dbReference type="Pfam" id="PF00487"/>
    </source>
</evidence>
<keyword evidence="7 14" id="KW-0560">Oxidoreductase</keyword>
<keyword evidence="8" id="KW-0408">Iron</keyword>
<dbReference type="InterPro" id="IPR015876">
    <property type="entry name" value="Acyl-CoA_DS"/>
</dbReference>
<evidence type="ECO:0000256" key="6">
    <source>
        <dbReference type="ARBA" id="ARBA00022989"/>
    </source>
</evidence>
<comment type="subcellular location">
    <subcellularLocation>
        <location evidence="1">Membrane</location>
        <topology evidence="1">Multi-pass membrane protein</topology>
    </subcellularLocation>
</comment>
<evidence type="ECO:0000313" key="14">
    <source>
        <dbReference type="EMBL" id="MDG4716890.1"/>
    </source>
</evidence>
<evidence type="ECO:0000256" key="10">
    <source>
        <dbReference type="ARBA" id="ARBA00023136"/>
    </source>
</evidence>
<name>A0ABT6G4C0_9FLAO</name>
<dbReference type="Proteomes" id="UP001529085">
    <property type="component" value="Unassembled WGS sequence"/>
</dbReference>
<dbReference type="Pfam" id="PF00487">
    <property type="entry name" value="FA_desaturase"/>
    <property type="match status" value="1"/>
</dbReference>
<proteinExistence type="inferred from homology"/>
<comment type="caution">
    <text evidence="14">The sequence shown here is derived from an EMBL/GenBank/DDBJ whole genome shotgun (WGS) entry which is preliminary data.</text>
</comment>
<evidence type="ECO:0000256" key="1">
    <source>
        <dbReference type="ARBA" id="ARBA00004141"/>
    </source>
</evidence>
<keyword evidence="15" id="KW-1185">Reference proteome</keyword>
<evidence type="ECO:0000256" key="2">
    <source>
        <dbReference type="ARBA" id="ARBA00008749"/>
    </source>
</evidence>
<protein>
    <submittedName>
        <fullName evidence="14">Fatty acid desaturase</fullName>
        <ecNumber evidence="14">1.14.19.-</ecNumber>
    </submittedName>
</protein>
<evidence type="ECO:0000256" key="11">
    <source>
        <dbReference type="ARBA" id="ARBA00023160"/>
    </source>
</evidence>
<feature type="transmembrane region" description="Helical" evidence="12">
    <location>
        <begin position="79"/>
        <end position="96"/>
    </location>
</feature>
<evidence type="ECO:0000256" key="9">
    <source>
        <dbReference type="ARBA" id="ARBA00023098"/>
    </source>
</evidence>
<keyword evidence="11" id="KW-0275">Fatty acid biosynthesis</keyword>
<evidence type="ECO:0000256" key="3">
    <source>
        <dbReference type="ARBA" id="ARBA00022516"/>
    </source>
</evidence>
<keyword evidence="5" id="KW-0276">Fatty acid metabolism</keyword>
<feature type="domain" description="Fatty acid desaturase" evidence="13">
    <location>
        <begin position="48"/>
        <end position="243"/>
    </location>
</feature>
<keyword evidence="4 12" id="KW-0812">Transmembrane</keyword>
<keyword evidence="10 12" id="KW-0472">Membrane</keyword>
<keyword evidence="3" id="KW-0444">Lipid biosynthesis</keyword>